<name>A0A7X2HA04_9BACL</name>
<dbReference type="AlphaFoldDB" id="A0A7X2HA04"/>
<evidence type="ECO:0000313" key="1">
    <source>
        <dbReference type="EMBL" id="MRN56292.1"/>
    </source>
</evidence>
<reference evidence="1 2" key="1">
    <citation type="submission" date="2019-11" db="EMBL/GenBank/DDBJ databases">
        <title>Paenibacillus monticola sp. nov., a novel PGPR strain isolated from mountain sample in China.</title>
        <authorList>
            <person name="Zhao Q."/>
            <person name="Li H.-P."/>
            <person name="Zhang J.-L."/>
        </authorList>
    </citation>
    <scope>NUCLEOTIDE SEQUENCE [LARGE SCALE GENOMIC DNA]</scope>
    <source>
        <strain evidence="1 2">LC-T2</strain>
    </source>
</reference>
<dbReference type="Proteomes" id="UP000463051">
    <property type="component" value="Unassembled WGS sequence"/>
</dbReference>
<gene>
    <name evidence="1" type="ORF">GJB61_25290</name>
</gene>
<organism evidence="1 2">
    <name type="scientific">Paenibacillus monticola</name>
    <dbReference type="NCBI Taxonomy" id="2666075"/>
    <lineage>
        <taxon>Bacteria</taxon>
        <taxon>Bacillati</taxon>
        <taxon>Bacillota</taxon>
        <taxon>Bacilli</taxon>
        <taxon>Bacillales</taxon>
        <taxon>Paenibacillaceae</taxon>
        <taxon>Paenibacillus</taxon>
    </lineage>
</organism>
<dbReference type="Gene3D" id="3.40.630.30">
    <property type="match status" value="1"/>
</dbReference>
<dbReference type="GO" id="GO:0016740">
    <property type="term" value="F:transferase activity"/>
    <property type="evidence" value="ECO:0007669"/>
    <property type="project" value="UniProtKB-KW"/>
</dbReference>
<dbReference type="InterPro" id="IPR016181">
    <property type="entry name" value="Acyl_CoA_acyltransferase"/>
</dbReference>
<dbReference type="SUPFAM" id="SSF55729">
    <property type="entry name" value="Acyl-CoA N-acyltransferases (Nat)"/>
    <property type="match status" value="1"/>
</dbReference>
<keyword evidence="1" id="KW-0808">Transferase</keyword>
<protein>
    <submittedName>
        <fullName evidence="1">GCN5 family acetyltransferase</fullName>
    </submittedName>
</protein>
<evidence type="ECO:0000313" key="2">
    <source>
        <dbReference type="Proteomes" id="UP000463051"/>
    </source>
</evidence>
<dbReference type="RefSeq" id="WP_154121787.1">
    <property type="nucleotide sequence ID" value="NZ_WJXB01000013.1"/>
</dbReference>
<keyword evidence="2" id="KW-1185">Reference proteome</keyword>
<sequence length="158" mass="18790">MTTITTKRFDQEMKAQLSVLKSGYHARELSEKDQSELPEEIYAIEAEDTMVGYAVIWEYASGKSLIQKAEQDYFTQGEKHLEKDFYIDIKNKTNIIFIEALDVLKEYERQGYAAYFIDWLKAQHPKQKMYVYTIGRSKNFWYKQEFEVVGNTLWMSYN</sequence>
<accession>A0A7X2HA04</accession>
<dbReference type="EMBL" id="WJXB01000013">
    <property type="protein sequence ID" value="MRN56292.1"/>
    <property type="molecule type" value="Genomic_DNA"/>
</dbReference>
<comment type="caution">
    <text evidence="1">The sequence shown here is derived from an EMBL/GenBank/DDBJ whole genome shotgun (WGS) entry which is preliminary data.</text>
</comment>
<proteinExistence type="predicted"/>